<accession>A0A225DT18</accession>
<dbReference type="InterPro" id="IPR051043">
    <property type="entry name" value="Sulfatase_Mod_Factor_Kinase"/>
</dbReference>
<feature type="domain" description="Sulfatase-modifying factor enzyme-like" evidence="1">
    <location>
        <begin position="54"/>
        <end position="266"/>
    </location>
</feature>
<gene>
    <name evidence="2" type="ORF">FRUB_05238</name>
</gene>
<dbReference type="Gene3D" id="3.90.1580.10">
    <property type="entry name" value="paralog of FGE (formylglycine-generating enzyme)"/>
    <property type="match status" value="1"/>
</dbReference>
<dbReference type="AlphaFoldDB" id="A0A225DT18"/>
<evidence type="ECO:0000313" key="2">
    <source>
        <dbReference type="EMBL" id="OWK40319.1"/>
    </source>
</evidence>
<dbReference type="SUPFAM" id="SSF56436">
    <property type="entry name" value="C-type lectin-like"/>
    <property type="match status" value="1"/>
</dbReference>
<dbReference type="InterPro" id="IPR042095">
    <property type="entry name" value="SUMF_sf"/>
</dbReference>
<sequence>MADDRKPPLLDCTSPGGADARTVLASQKAWAKFLIEPSHEKSFTLDMTGKVTIDMILLPPGKYYRGDGDAARIITLKNPLWVGKYEVTQQQYEAVMGTNPSYFKRAGVDAALYPVETVSHDDATRFATRASQNTGAEFRLLREAEWEYACRAGTRTKFYNGDSNDTLGEIAHYYKKNDSKGPEKVGGKKPNAFGLYDMAGNCWEWCSDWYADYDAITTDPRGPAFGSIRVNRGGSWGHSAQCCGAAYRHNDTPTRTSGGISLRLVRVPMWK</sequence>
<comment type="caution">
    <text evidence="2">The sequence shown here is derived from an EMBL/GenBank/DDBJ whole genome shotgun (WGS) entry which is preliminary data.</text>
</comment>
<name>A0A225DT18_9BACT</name>
<dbReference type="Pfam" id="PF03781">
    <property type="entry name" value="FGE-sulfatase"/>
    <property type="match status" value="1"/>
</dbReference>
<protein>
    <recommendedName>
        <fullName evidence="1">Sulfatase-modifying factor enzyme-like domain-containing protein</fullName>
    </recommendedName>
</protein>
<dbReference type="InterPro" id="IPR016187">
    <property type="entry name" value="CTDL_fold"/>
</dbReference>
<proteinExistence type="predicted"/>
<dbReference type="Proteomes" id="UP000214646">
    <property type="component" value="Unassembled WGS sequence"/>
</dbReference>
<dbReference type="InterPro" id="IPR005532">
    <property type="entry name" value="SUMF_dom"/>
</dbReference>
<dbReference type="EMBL" id="NIDE01000008">
    <property type="protein sequence ID" value="OWK40319.1"/>
    <property type="molecule type" value="Genomic_DNA"/>
</dbReference>
<organism evidence="2 3">
    <name type="scientific">Fimbriiglobus ruber</name>
    <dbReference type="NCBI Taxonomy" id="1908690"/>
    <lineage>
        <taxon>Bacteria</taxon>
        <taxon>Pseudomonadati</taxon>
        <taxon>Planctomycetota</taxon>
        <taxon>Planctomycetia</taxon>
        <taxon>Gemmatales</taxon>
        <taxon>Gemmataceae</taxon>
        <taxon>Fimbriiglobus</taxon>
    </lineage>
</organism>
<keyword evidence="3" id="KW-1185">Reference proteome</keyword>
<dbReference type="PANTHER" id="PTHR23150:SF19">
    <property type="entry name" value="FORMYLGLYCINE-GENERATING ENZYME"/>
    <property type="match status" value="1"/>
</dbReference>
<dbReference type="GO" id="GO:0120147">
    <property type="term" value="F:formylglycine-generating oxidase activity"/>
    <property type="evidence" value="ECO:0007669"/>
    <property type="project" value="TreeGrafter"/>
</dbReference>
<reference evidence="3" key="1">
    <citation type="submission" date="2017-06" db="EMBL/GenBank/DDBJ databases">
        <title>Genome analysis of Fimbriiglobus ruber SP5, the first member of the order Planctomycetales with confirmed chitinolytic capability.</title>
        <authorList>
            <person name="Ravin N.V."/>
            <person name="Rakitin A.L."/>
            <person name="Ivanova A.A."/>
            <person name="Beletsky A.V."/>
            <person name="Kulichevskaya I.S."/>
            <person name="Mardanov A.V."/>
            <person name="Dedysh S.N."/>
        </authorList>
    </citation>
    <scope>NUCLEOTIDE SEQUENCE [LARGE SCALE GENOMIC DNA]</scope>
    <source>
        <strain evidence="3">SP5</strain>
    </source>
</reference>
<evidence type="ECO:0000313" key="3">
    <source>
        <dbReference type="Proteomes" id="UP000214646"/>
    </source>
</evidence>
<dbReference type="PANTHER" id="PTHR23150">
    <property type="entry name" value="SULFATASE MODIFYING FACTOR 1, 2"/>
    <property type="match status" value="1"/>
</dbReference>
<evidence type="ECO:0000259" key="1">
    <source>
        <dbReference type="Pfam" id="PF03781"/>
    </source>
</evidence>